<feature type="chain" id="PRO_5017352016" description="Protein SirB1 N-terminal domain-containing protein" evidence="6">
    <location>
        <begin position="27"/>
        <end position="558"/>
    </location>
</feature>
<dbReference type="InterPro" id="IPR051939">
    <property type="entry name" value="Glycosyltr_41/O-GlcNAc_trsf"/>
</dbReference>
<name>A0A3A4R1L4_9BACT</name>
<sequence>MRFISLFLHLPACLVITICISSCYTAQSQSSVRSYDTIKPFYNPQEMVTVWGNYSLDERRSLDEAIRSVYSRLDYEEPSAAIYGDLGLLCYQRCRLDESIDMYSKALSLQPSNPDYNYIISCAYYFAKKYDKAKNYLNLAKQLGVRIDPDSAVFFRKTSPDVVELYRARITFNLEKPYEKKGLYVNSVEEMLALPDDEIDLATTALLLSREASAKLFNKTFDIVAYRNKIDRMVDDVLTEIGTETRPSWIVNELNKYIYGKQKFSVPEGDAAELQQPRYHLMNTMLDYNKGVCMSLSLLYLSLAERMRLPVFGVVVPGHFFVRYDDLVHTINIETTILGREFNDAHYQKEYPNIYTSETMYYKNLTKRETIGCYLNNFGSFYLAQNRLDDAIRVLTMAIQVTPYFTEPYINLGHVYQVKDELDLAAKAYKEGLKFNSVHQKLLLGLGRVYFLKGDIDMALEEFKMARASAGNDPEIGYHMGVAYSAKGMHTEAIRELKTSIANEPDSIKIHQLLAHEYYYTQNYTEAWKEVKTLRSLGHRIDANFLKILREACPEPEG</sequence>
<accession>A0A3A4R1L4</accession>
<dbReference type="Proteomes" id="UP000266426">
    <property type="component" value="Unassembled WGS sequence"/>
</dbReference>
<dbReference type="AlphaFoldDB" id="A0A3A4R1L4"/>
<evidence type="ECO:0000313" key="8">
    <source>
        <dbReference type="EMBL" id="RJP58533.1"/>
    </source>
</evidence>
<evidence type="ECO:0000256" key="3">
    <source>
        <dbReference type="ARBA" id="ARBA00022676"/>
    </source>
</evidence>
<dbReference type="PANTHER" id="PTHR44835:SF1">
    <property type="entry name" value="PROTEIN O-GLCNAC TRANSFERASE"/>
    <property type="match status" value="1"/>
</dbReference>
<dbReference type="Gene3D" id="1.25.40.10">
    <property type="entry name" value="Tetratricopeptide repeat domain"/>
    <property type="match status" value="2"/>
</dbReference>
<dbReference type="InterPro" id="IPR032698">
    <property type="entry name" value="SirB1_N"/>
</dbReference>
<dbReference type="InterPro" id="IPR011990">
    <property type="entry name" value="TPR-like_helical_dom_sf"/>
</dbReference>
<evidence type="ECO:0000256" key="4">
    <source>
        <dbReference type="ARBA" id="ARBA00022679"/>
    </source>
</evidence>
<dbReference type="Pfam" id="PF13432">
    <property type="entry name" value="TPR_16"/>
    <property type="match status" value="1"/>
</dbReference>
<dbReference type="EMBL" id="QZJZ01000065">
    <property type="protein sequence ID" value="RJP58533.1"/>
    <property type="molecule type" value="Genomic_DNA"/>
</dbReference>
<feature type="repeat" description="TPR" evidence="5">
    <location>
        <begin position="80"/>
        <end position="113"/>
    </location>
</feature>
<dbReference type="SUPFAM" id="SSF48452">
    <property type="entry name" value="TPR-like"/>
    <property type="match status" value="1"/>
</dbReference>
<keyword evidence="5" id="KW-0802">TPR repeat</keyword>
<keyword evidence="3" id="KW-0328">Glycosyltransferase</keyword>
<proteinExistence type="inferred from homology"/>
<dbReference type="Pfam" id="PF13369">
    <property type="entry name" value="Transglut_core2"/>
    <property type="match status" value="1"/>
</dbReference>
<evidence type="ECO:0000256" key="1">
    <source>
        <dbReference type="ARBA" id="ARBA00004922"/>
    </source>
</evidence>
<gene>
    <name evidence="8" type="ORF">C4541_07815</name>
</gene>
<dbReference type="PANTHER" id="PTHR44835">
    <property type="entry name" value="UDP-N-ACETYLGLUCOSAMINE--PEPTIDE N-ACETYLGLUCOSAMINYLTRANSFERASE SPINDLY-RELATED"/>
    <property type="match status" value="1"/>
</dbReference>
<keyword evidence="4" id="KW-0808">Transferase</keyword>
<evidence type="ECO:0000256" key="6">
    <source>
        <dbReference type="SAM" id="SignalP"/>
    </source>
</evidence>
<reference evidence="8 9" key="1">
    <citation type="journal article" date="2017" name="ISME J.">
        <title>Energy and carbon metabolisms in a deep terrestrial subsurface fluid microbial community.</title>
        <authorList>
            <person name="Momper L."/>
            <person name="Jungbluth S.P."/>
            <person name="Lee M.D."/>
            <person name="Amend J.P."/>
        </authorList>
    </citation>
    <scope>NUCLEOTIDE SEQUENCE [LARGE SCALE GENOMIC DNA]</scope>
    <source>
        <strain evidence="8">SURF_26</strain>
    </source>
</reference>
<evidence type="ECO:0000259" key="7">
    <source>
        <dbReference type="Pfam" id="PF13369"/>
    </source>
</evidence>
<feature type="domain" description="Protein SirB1 N-terminal" evidence="7">
    <location>
        <begin position="225"/>
        <end position="335"/>
    </location>
</feature>
<evidence type="ECO:0000256" key="2">
    <source>
        <dbReference type="ARBA" id="ARBA00007100"/>
    </source>
</evidence>
<dbReference type="SMART" id="SM00028">
    <property type="entry name" value="TPR"/>
    <property type="match status" value="6"/>
</dbReference>
<dbReference type="GO" id="GO:0016757">
    <property type="term" value="F:glycosyltransferase activity"/>
    <property type="evidence" value="ECO:0007669"/>
    <property type="project" value="UniProtKB-KW"/>
</dbReference>
<comment type="pathway">
    <text evidence="1">Protein modification; protein glycosylation.</text>
</comment>
<feature type="repeat" description="TPR" evidence="5">
    <location>
        <begin position="474"/>
        <end position="507"/>
    </location>
</feature>
<protein>
    <recommendedName>
        <fullName evidence="7">Protein SirB1 N-terminal domain-containing protein</fullName>
    </recommendedName>
</protein>
<comment type="caution">
    <text evidence="8">The sequence shown here is derived from an EMBL/GenBank/DDBJ whole genome shotgun (WGS) entry which is preliminary data.</text>
</comment>
<dbReference type="InterPro" id="IPR019734">
    <property type="entry name" value="TPR_rpt"/>
</dbReference>
<dbReference type="PROSITE" id="PS50005">
    <property type="entry name" value="TPR"/>
    <property type="match status" value="3"/>
</dbReference>
<evidence type="ECO:0000313" key="9">
    <source>
        <dbReference type="Proteomes" id="UP000266426"/>
    </source>
</evidence>
<evidence type="ECO:0000256" key="5">
    <source>
        <dbReference type="PROSITE-ProRule" id="PRU00339"/>
    </source>
</evidence>
<organism evidence="8 9">
    <name type="scientific">Candidatus Auribacter fodinae</name>
    <dbReference type="NCBI Taxonomy" id="2093366"/>
    <lineage>
        <taxon>Bacteria</taxon>
        <taxon>Pseudomonadati</taxon>
        <taxon>Candidatus Auribacterota</taxon>
        <taxon>Candidatus Auribacteria</taxon>
        <taxon>Candidatus Auribacterales</taxon>
        <taxon>Candidatus Auribacteraceae</taxon>
        <taxon>Candidatus Auribacter</taxon>
    </lineage>
</organism>
<keyword evidence="6" id="KW-0732">Signal</keyword>
<comment type="similarity">
    <text evidence="2">Belongs to the UPF0162 family.</text>
</comment>
<feature type="repeat" description="TPR" evidence="5">
    <location>
        <begin position="406"/>
        <end position="439"/>
    </location>
</feature>
<feature type="signal peptide" evidence="6">
    <location>
        <begin position="1"/>
        <end position="26"/>
    </location>
</feature>